<dbReference type="InterPro" id="IPR036890">
    <property type="entry name" value="HATPase_C_sf"/>
</dbReference>
<evidence type="ECO:0000256" key="3">
    <source>
        <dbReference type="ARBA" id="ARBA00012438"/>
    </source>
</evidence>
<evidence type="ECO:0000256" key="1">
    <source>
        <dbReference type="ARBA" id="ARBA00000085"/>
    </source>
</evidence>
<dbReference type="InterPro" id="IPR003594">
    <property type="entry name" value="HATPase_dom"/>
</dbReference>
<dbReference type="SUPFAM" id="SSF55781">
    <property type="entry name" value="GAF domain-like"/>
    <property type="match status" value="1"/>
</dbReference>
<dbReference type="InterPro" id="IPR003660">
    <property type="entry name" value="HAMP_dom"/>
</dbReference>
<dbReference type="AlphaFoldDB" id="A0AA86T1Q5"/>
<keyword evidence="7" id="KW-0812">Transmembrane</keyword>
<dbReference type="InterPro" id="IPR036097">
    <property type="entry name" value="HisK_dim/P_sf"/>
</dbReference>
<dbReference type="Pfam" id="PF01590">
    <property type="entry name" value="GAF"/>
    <property type="match status" value="1"/>
</dbReference>
<dbReference type="GO" id="GO:0000155">
    <property type="term" value="F:phosphorelay sensor kinase activity"/>
    <property type="evidence" value="ECO:0007669"/>
    <property type="project" value="InterPro"/>
</dbReference>
<evidence type="ECO:0000256" key="6">
    <source>
        <dbReference type="ARBA" id="ARBA00022777"/>
    </source>
</evidence>
<dbReference type="Gene3D" id="1.20.120.960">
    <property type="entry name" value="Histidine kinase NarX, sensor domain"/>
    <property type="match status" value="1"/>
</dbReference>
<dbReference type="Proteomes" id="UP001179121">
    <property type="component" value="Chromosome"/>
</dbReference>
<keyword evidence="11" id="KW-1185">Reference proteome</keyword>
<dbReference type="PRINTS" id="PR00344">
    <property type="entry name" value="BCTRLSENSOR"/>
</dbReference>
<dbReference type="PANTHER" id="PTHR42878">
    <property type="entry name" value="TWO-COMPONENT HISTIDINE KINASE"/>
    <property type="match status" value="1"/>
</dbReference>
<keyword evidence="7" id="KW-1133">Transmembrane helix</keyword>
<evidence type="ECO:0000313" key="10">
    <source>
        <dbReference type="EMBL" id="CAI4030111.1"/>
    </source>
</evidence>
<dbReference type="EC" id="2.7.13.3" evidence="3"/>
<dbReference type="SUPFAM" id="SSF47384">
    <property type="entry name" value="Homodimeric domain of signal transducing histidine kinase"/>
    <property type="match status" value="1"/>
</dbReference>
<evidence type="ECO:0000259" key="9">
    <source>
        <dbReference type="PROSITE" id="PS50885"/>
    </source>
</evidence>
<dbReference type="InterPro" id="IPR004358">
    <property type="entry name" value="Sig_transdc_His_kin-like_C"/>
</dbReference>
<evidence type="ECO:0000259" key="8">
    <source>
        <dbReference type="PROSITE" id="PS50109"/>
    </source>
</evidence>
<reference evidence="10" key="1">
    <citation type="submission" date="2022-10" db="EMBL/GenBank/DDBJ databases">
        <authorList>
            <person name="Koch H."/>
        </authorList>
    </citation>
    <scope>NUCLEOTIDE SEQUENCE</scope>
    <source>
        <strain evidence="10">DNF</strain>
    </source>
</reference>
<dbReference type="InterPro" id="IPR029016">
    <property type="entry name" value="GAF-like_dom_sf"/>
</dbReference>
<dbReference type="PANTHER" id="PTHR42878:SF15">
    <property type="entry name" value="BACTERIOPHYTOCHROME"/>
    <property type="match status" value="1"/>
</dbReference>
<comment type="subcellular location">
    <subcellularLocation>
        <location evidence="2">Membrane</location>
    </subcellularLocation>
</comment>
<dbReference type="GO" id="GO:0016020">
    <property type="term" value="C:membrane"/>
    <property type="evidence" value="ECO:0007669"/>
    <property type="project" value="UniProtKB-SubCell"/>
</dbReference>
<dbReference type="EMBL" id="OX365700">
    <property type="protein sequence ID" value="CAI4030111.1"/>
    <property type="molecule type" value="Genomic_DNA"/>
</dbReference>
<keyword evidence="4" id="KW-0597">Phosphoprotein</keyword>
<evidence type="ECO:0000256" key="4">
    <source>
        <dbReference type="ARBA" id="ARBA00022553"/>
    </source>
</evidence>
<dbReference type="SUPFAM" id="SSF158472">
    <property type="entry name" value="HAMP domain-like"/>
    <property type="match status" value="1"/>
</dbReference>
<dbReference type="SUPFAM" id="SSF55874">
    <property type="entry name" value="ATPase domain of HSP90 chaperone/DNA topoisomerase II/histidine kinase"/>
    <property type="match status" value="1"/>
</dbReference>
<dbReference type="SMART" id="SM00065">
    <property type="entry name" value="GAF"/>
    <property type="match status" value="1"/>
</dbReference>
<keyword evidence="6 10" id="KW-0418">Kinase</keyword>
<dbReference type="Gene3D" id="3.30.565.10">
    <property type="entry name" value="Histidine kinase-like ATPase, C-terminal domain"/>
    <property type="match status" value="1"/>
</dbReference>
<dbReference type="Gene3D" id="3.30.450.40">
    <property type="match status" value="1"/>
</dbReference>
<evidence type="ECO:0000256" key="5">
    <source>
        <dbReference type="ARBA" id="ARBA00022679"/>
    </source>
</evidence>
<keyword evidence="7" id="KW-0472">Membrane</keyword>
<feature type="domain" description="Histidine kinase" evidence="8">
    <location>
        <begin position="385"/>
        <end position="599"/>
    </location>
</feature>
<dbReference type="GO" id="GO:0007234">
    <property type="term" value="P:osmosensory signaling via phosphorelay pathway"/>
    <property type="evidence" value="ECO:0007669"/>
    <property type="project" value="TreeGrafter"/>
</dbReference>
<keyword evidence="5" id="KW-0808">Transferase</keyword>
<organism evidence="10 11">
    <name type="scientific">Nitrospira tepida</name>
    <dbReference type="NCBI Taxonomy" id="2973512"/>
    <lineage>
        <taxon>Bacteria</taxon>
        <taxon>Pseudomonadati</taxon>
        <taxon>Nitrospirota</taxon>
        <taxon>Nitrospiria</taxon>
        <taxon>Nitrospirales</taxon>
        <taxon>Nitrospiraceae</taxon>
        <taxon>Nitrospira</taxon>
    </lineage>
</organism>
<dbReference type="InterPro" id="IPR005467">
    <property type="entry name" value="His_kinase_dom"/>
</dbReference>
<dbReference type="GO" id="GO:0000156">
    <property type="term" value="F:phosphorelay response regulator activity"/>
    <property type="evidence" value="ECO:0007669"/>
    <property type="project" value="TreeGrafter"/>
</dbReference>
<dbReference type="GO" id="GO:0030295">
    <property type="term" value="F:protein kinase activator activity"/>
    <property type="evidence" value="ECO:0007669"/>
    <property type="project" value="TreeGrafter"/>
</dbReference>
<feature type="domain" description="HAMP" evidence="9">
    <location>
        <begin position="147"/>
        <end position="199"/>
    </location>
</feature>
<dbReference type="Pfam" id="PF00672">
    <property type="entry name" value="HAMP"/>
    <property type="match status" value="1"/>
</dbReference>
<gene>
    <name evidence="10" type="ORF">DNFV4_00535</name>
</gene>
<dbReference type="InterPro" id="IPR050351">
    <property type="entry name" value="BphY/WalK/GraS-like"/>
</dbReference>
<dbReference type="PROSITE" id="PS50109">
    <property type="entry name" value="HIS_KIN"/>
    <property type="match status" value="1"/>
</dbReference>
<protein>
    <recommendedName>
        <fullName evidence="3">histidine kinase</fullName>
        <ecNumber evidence="3">2.7.13.3</ecNumber>
    </recommendedName>
</protein>
<dbReference type="KEGG" id="nti:DNFV4_00535"/>
<evidence type="ECO:0000313" key="11">
    <source>
        <dbReference type="Proteomes" id="UP001179121"/>
    </source>
</evidence>
<accession>A0AA86T1Q5</accession>
<sequence>MRVYKLALLLSQLRDPAMRQTTRAAMREEIQKWNQVLEGLQYGNARHNAIASSNPELARQLQTVKDRWELQLRPTLERALHDNPTDLHLLEQQYQHDLDDLKLDLNQMVHMLEQDAGDRIQALNRLLLMFLMLSLCIIGLTVLVLRRTLQAPLNQLVGKAERLASGDFMDVASLSREDELGRVGTALETMAHKVRHKIEELQALHSVCREVAALGHGDLDQVLHGIVDHAAAVSRADFAALLVRHPSMDCWVLDAISGAMFDAKQKEIWLTEETPFSNQAYEERAPVIVPVLSDHADTLVKIRDVYGAKSLLAVPLMAHQHCLGVLMLCSTTQTRQFTTWDVGLAEQFASYAAVTLENVRLFHELESETNALSAKLAAVEHKVAALTHEVKAPAGRVAEFASWIEQDYGSLIGEHGQRYLSWIKKEGRDLAQLAERTLDLARLTHEPLDLETVDVSEAVGEVLQLLDGAIQTRGVRITVEPDLPRLACRRIHVKQVLENLVSNAIKYMGGQSEPHVEIGTMLSNQARLIYVRDNGMGMDPAMTEHIFSPFARLAGPEISGAGIGLVIVKTVVEQYKGRVFVDTIPGKGSTFYVQLPTVAVLEEEPAVQIHPEQAGQAVPWPATTGQEALRPRQVNS</sequence>
<dbReference type="Gene3D" id="1.10.8.500">
    <property type="entry name" value="HAMP domain in histidine kinase"/>
    <property type="match status" value="1"/>
</dbReference>
<name>A0AA86T1Q5_9BACT</name>
<evidence type="ECO:0000256" key="2">
    <source>
        <dbReference type="ARBA" id="ARBA00004370"/>
    </source>
</evidence>
<dbReference type="CDD" id="cd06225">
    <property type="entry name" value="HAMP"/>
    <property type="match status" value="1"/>
</dbReference>
<dbReference type="InterPro" id="IPR042295">
    <property type="entry name" value="NarX-like_N_sf"/>
</dbReference>
<dbReference type="Pfam" id="PF02518">
    <property type="entry name" value="HATPase_c"/>
    <property type="match status" value="1"/>
</dbReference>
<feature type="transmembrane region" description="Helical" evidence="7">
    <location>
        <begin position="126"/>
        <end position="145"/>
    </location>
</feature>
<evidence type="ECO:0000256" key="7">
    <source>
        <dbReference type="SAM" id="Phobius"/>
    </source>
</evidence>
<comment type="catalytic activity">
    <reaction evidence="1">
        <text>ATP + protein L-histidine = ADP + protein N-phospho-L-histidine.</text>
        <dbReference type="EC" id="2.7.13.3"/>
    </reaction>
</comment>
<dbReference type="PROSITE" id="PS50885">
    <property type="entry name" value="HAMP"/>
    <property type="match status" value="1"/>
</dbReference>
<dbReference type="SMART" id="SM00387">
    <property type="entry name" value="HATPase_c"/>
    <property type="match status" value="1"/>
</dbReference>
<dbReference type="InterPro" id="IPR003018">
    <property type="entry name" value="GAF"/>
</dbReference>
<dbReference type="SMART" id="SM00304">
    <property type="entry name" value="HAMP"/>
    <property type="match status" value="1"/>
</dbReference>
<proteinExistence type="predicted"/>